<evidence type="ECO:0000313" key="9">
    <source>
        <dbReference type="Proteomes" id="UP000318017"/>
    </source>
</evidence>
<dbReference type="Gene3D" id="2.40.50.140">
    <property type="entry name" value="Nucleic acid-binding proteins"/>
    <property type="match status" value="1"/>
</dbReference>
<evidence type="ECO:0000259" key="6">
    <source>
        <dbReference type="Pfam" id="PF01957"/>
    </source>
</evidence>
<dbReference type="AlphaFoldDB" id="A0A518G560"/>
<gene>
    <name evidence="8" type="ORF">Q31a_19840</name>
</gene>
<feature type="domain" description="NfeD-like C-terminal" evidence="6">
    <location>
        <begin position="700"/>
        <end position="753"/>
    </location>
</feature>
<dbReference type="PANTHER" id="PTHR33507:SF3">
    <property type="entry name" value="INNER MEMBRANE PROTEIN YBBJ"/>
    <property type="match status" value="1"/>
</dbReference>
<dbReference type="InterPro" id="IPR002810">
    <property type="entry name" value="NfeD-like_C"/>
</dbReference>
<evidence type="ECO:0000256" key="1">
    <source>
        <dbReference type="ARBA" id="ARBA00004141"/>
    </source>
</evidence>
<feature type="transmembrane region" description="Helical" evidence="5">
    <location>
        <begin position="559"/>
        <end position="577"/>
    </location>
</feature>
<keyword evidence="3 5" id="KW-1133">Transmembrane helix</keyword>
<keyword evidence="9" id="KW-1185">Reference proteome</keyword>
<dbReference type="EMBL" id="CP036298">
    <property type="protein sequence ID" value="QDV23679.1"/>
    <property type="molecule type" value="Genomic_DNA"/>
</dbReference>
<reference evidence="8 9" key="1">
    <citation type="submission" date="2019-02" db="EMBL/GenBank/DDBJ databases">
        <title>Deep-cultivation of Planctomycetes and their phenomic and genomic characterization uncovers novel biology.</title>
        <authorList>
            <person name="Wiegand S."/>
            <person name="Jogler M."/>
            <person name="Boedeker C."/>
            <person name="Pinto D."/>
            <person name="Vollmers J."/>
            <person name="Rivas-Marin E."/>
            <person name="Kohn T."/>
            <person name="Peeters S.H."/>
            <person name="Heuer A."/>
            <person name="Rast P."/>
            <person name="Oberbeckmann S."/>
            <person name="Bunk B."/>
            <person name="Jeske O."/>
            <person name="Meyerdierks A."/>
            <person name="Storesund J.E."/>
            <person name="Kallscheuer N."/>
            <person name="Luecker S."/>
            <person name="Lage O.M."/>
            <person name="Pohl T."/>
            <person name="Merkel B.J."/>
            <person name="Hornburger P."/>
            <person name="Mueller R.-W."/>
            <person name="Bruemmer F."/>
            <person name="Labrenz M."/>
            <person name="Spormann A.M."/>
            <person name="Op den Camp H."/>
            <person name="Overmann J."/>
            <person name="Amann R."/>
            <person name="Jetten M.S.M."/>
            <person name="Mascher T."/>
            <person name="Medema M.H."/>
            <person name="Devos D.P."/>
            <person name="Kaster A.-K."/>
            <person name="Ovreas L."/>
            <person name="Rohde M."/>
            <person name="Galperin M.Y."/>
            <person name="Jogler C."/>
        </authorList>
    </citation>
    <scope>NUCLEOTIDE SEQUENCE [LARGE SCALE GENOMIC DNA]</scope>
    <source>
        <strain evidence="8 9">Q31a</strain>
    </source>
</reference>
<dbReference type="Proteomes" id="UP000318017">
    <property type="component" value="Chromosome"/>
</dbReference>
<dbReference type="InterPro" id="IPR056739">
    <property type="entry name" value="NfeD_membrane"/>
</dbReference>
<proteinExistence type="predicted"/>
<dbReference type="RefSeq" id="WP_197356520.1">
    <property type="nucleotide sequence ID" value="NZ_CP036298.1"/>
</dbReference>
<dbReference type="Pfam" id="PF24961">
    <property type="entry name" value="NfeD_membrane"/>
    <property type="match status" value="1"/>
</dbReference>
<keyword evidence="4 5" id="KW-0472">Membrane</keyword>
<evidence type="ECO:0000256" key="3">
    <source>
        <dbReference type="ARBA" id="ARBA00022989"/>
    </source>
</evidence>
<feature type="transmembrane region" description="Helical" evidence="5">
    <location>
        <begin position="589"/>
        <end position="610"/>
    </location>
</feature>
<protein>
    <submittedName>
        <fullName evidence="8">Uncharacterized protein</fullName>
    </submittedName>
</protein>
<organism evidence="8 9">
    <name type="scientific">Aureliella helgolandensis</name>
    <dbReference type="NCBI Taxonomy" id="2527968"/>
    <lineage>
        <taxon>Bacteria</taxon>
        <taxon>Pseudomonadati</taxon>
        <taxon>Planctomycetota</taxon>
        <taxon>Planctomycetia</taxon>
        <taxon>Pirellulales</taxon>
        <taxon>Pirellulaceae</taxon>
        <taxon>Aureliella</taxon>
    </lineage>
</organism>
<evidence type="ECO:0000256" key="2">
    <source>
        <dbReference type="ARBA" id="ARBA00022692"/>
    </source>
</evidence>
<accession>A0A518G560</accession>
<evidence type="ECO:0000256" key="4">
    <source>
        <dbReference type="ARBA" id="ARBA00023136"/>
    </source>
</evidence>
<sequence length="757" mass="81522">MHLGPNHEQKRSLVKPVNQLSALLKFIVTMGLSIALGLLGLAAPAQAQSVDDQGGVAPAAPEELRQGYVVPVDLPLIGQRDEQIRRQITQISDSHPGAEQRPVVVLQFRASTAQGAANADESGGLGTRGSQFERCLALARFLTSPEASRVRLIAYLSESVEGHAVLPVLACEEILAAPSAELGKAAIDEPLDATIEGAYRDVVARRATLPEAVVLSMLDARAEVYNVTLSDGTTQVATRDELAELRAAGEVQREETLWAGGALALYSGNQLRSRRWISRTVTDTTELMAALDLKGTLRTARQLPRQWRPVMLTLSGAMSNSRVSQVIRSVSEQVDQQQVNLLVVRLEPTECDFTTAARLASYIASQESETLYSLALVNGDVRGPIGLVATACDETVLMATATLGMDAERPIVLSDSPAVQRELGDLASTSERPLPLLSLLVDRDVRVHEYIQQESGQRAIFADWQVALQADAQLWLAKDQVAGGEEIPKDIALRYRLIDSVDDSEAIALSRLGVDQMPRELKMPWLDASIEMILSQGWLPRLLLTIGFLALMAELGNPGIGVGGLLASVCFMGFFWIEGLNGNVEALEVLLFIGGLVALAIELFVIPGFGMFGIGGLLMLLISVVLASQTFIWPTTSAQLGEFAENLFWVACMALGGMIGLLVMHKQLERSPLLKWISLEPTVDSDLDELEDRESLAHREHLLGQSGLTTTRLNPSGKAQFGNDIVAVVGAGGMIAAGVPVRVVEVRGPLVIVTSLE</sequence>
<feature type="transmembrane region" description="Helical" evidence="5">
    <location>
        <begin position="617"/>
        <end position="635"/>
    </location>
</feature>
<keyword evidence="2 5" id="KW-0812">Transmembrane</keyword>
<feature type="transmembrane region" description="Helical" evidence="5">
    <location>
        <begin position="647"/>
        <end position="665"/>
    </location>
</feature>
<feature type="transmembrane region" description="Helical" evidence="5">
    <location>
        <begin position="20"/>
        <end position="43"/>
    </location>
</feature>
<dbReference type="PANTHER" id="PTHR33507">
    <property type="entry name" value="INNER MEMBRANE PROTEIN YBBJ"/>
    <property type="match status" value="1"/>
</dbReference>
<dbReference type="GO" id="GO:0005886">
    <property type="term" value="C:plasma membrane"/>
    <property type="evidence" value="ECO:0007669"/>
    <property type="project" value="TreeGrafter"/>
</dbReference>
<dbReference type="InterPro" id="IPR012340">
    <property type="entry name" value="NA-bd_OB-fold"/>
</dbReference>
<feature type="domain" description="NfeD integral membrane" evidence="7">
    <location>
        <begin position="541"/>
        <end position="664"/>
    </location>
</feature>
<evidence type="ECO:0000256" key="5">
    <source>
        <dbReference type="SAM" id="Phobius"/>
    </source>
</evidence>
<dbReference type="KEGG" id="ahel:Q31a_19840"/>
<evidence type="ECO:0000259" key="7">
    <source>
        <dbReference type="Pfam" id="PF24961"/>
    </source>
</evidence>
<evidence type="ECO:0000313" key="8">
    <source>
        <dbReference type="EMBL" id="QDV23679.1"/>
    </source>
</evidence>
<comment type="subcellular location">
    <subcellularLocation>
        <location evidence="1">Membrane</location>
        <topology evidence="1">Multi-pass membrane protein</topology>
    </subcellularLocation>
</comment>
<dbReference type="InterPro" id="IPR052165">
    <property type="entry name" value="Membrane_assoc_protease"/>
</dbReference>
<name>A0A518G560_9BACT</name>
<dbReference type="Pfam" id="PF01957">
    <property type="entry name" value="NfeD"/>
    <property type="match status" value="1"/>
</dbReference>